<dbReference type="PRINTS" id="PR00164">
    <property type="entry name" value="ABC2TRNSPORT"/>
</dbReference>
<dbReference type="InterPro" id="IPR047817">
    <property type="entry name" value="ABC2_TM_bact-type"/>
</dbReference>
<evidence type="ECO:0000259" key="12">
    <source>
        <dbReference type="PROSITE" id="PS51012"/>
    </source>
</evidence>
<evidence type="ECO:0000256" key="5">
    <source>
        <dbReference type="ARBA" id="ARBA00022597"/>
    </source>
</evidence>
<dbReference type="GO" id="GO:0043190">
    <property type="term" value="C:ATP-binding cassette (ABC) transporter complex"/>
    <property type="evidence" value="ECO:0007669"/>
    <property type="project" value="InterPro"/>
</dbReference>
<dbReference type="PANTHER" id="PTHR30413:SF10">
    <property type="entry name" value="CAPSULE POLYSACCHARIDE EXPORT INNER-MEMBRANE PROTEIN CTRC"/>
    <property type="match status" value="1"/>
</dbReference>
<keyword evidence="4 11" id="KW-1003">Cell membrane</keyword>
<accession>A0AB36JY76</accession>
<evidence type="ECO:0000256" key="4">
    <source>
        <dbReference type="ARBA" id="ARBA00022475"/>
    </source>
</evidence>
<dbReference type="Proteomes" id="UP000189021">
    <property type="component" value="Unassembled WGS sequence"/>
</dbReference>
<feature type="transmembrane region" description="Helical" evidence="11">
    <location>
        <begin position="227"/>
        <end position="252"/>
    </location>
</feature>
<feature type="transmembrane region" description="Helical" evidence="11">
    <location>
        <begin position="181"/>
        <end position="199"/>
    </location>
</feature>
<keyword evidence="10 11" id="KW-0472">Membrane</keyword>
<comment type="subcellular location">
    <subcellularLocation>
        <location evidence="11">Cell inner membrane</location>
        <topology evidence="11">Multi-pass membrane protein</topology>
    </subcellularLocation>
    <subcellularLocation>
        <location evidence="1">Cell membrane</location>
        <topology evidence="1">Multi-pass membrane protein</topology>
    </subcellularLocation>
</comment>
<keyword evidence="3 11" id="KW-0813">Transport</keyword>
<dbReference type="RefSeq" id="WP_077659454.1">
    <property type="nucleotide sequence ID" value="NZ_CP040021.1"/>
</dbReference>
<organism evidence="13 14">
    <name type="scientific">Salinivibrio kushneri</name>
    <dbReference type="NCBI Taxonomy" id="1908198"/>
    <lineage>
        <taxon>Bacteria</taxon>
        <taxon>Pseudomonadati</taxon>
        <taxon>Pseudomonadota</taxon>
        <taxon>Gammaproteobacteria</taxon>
        <taxon>Vibrionales</taxon>
        <taxon>Vibrionaceae</taxon>
        <taxon>Salinivibrio</taxon>
    </lineage>
</organism>
<evidence type="ECO:0000256" key="11">
    <source>
        <dbReference type="RuleBase" id="RU361157"/>
    </source>
</evidence>
<protein>
    <recommendedName>
        <fullName evidence="11">Transport permease protein</fullName>
    </recommendedName>
</protein>
<dbReference type="EMBL" id="MUEK01000009">
    <property type="protein sequence ID" value="OOE39338.1"/>
    <property type="molecule type" value="Genomic_DNA"/>
</dbReference>
<dbReference type="GO" id="GO:0015920">
    <property type="term" value="P:lipopolysaccharide transport"/>
    <property type="evidence" value="ECO:0007669"/>
    <property type="project" value="TreeGrafter"/>
</dbReference>
<dbReference type="PANTHER" id="PTHR30413">
    <property type="entry name" value="INNER MEMBRANE TRANSPORT PERMEASE"/>
    <property type="match status" value="1"/>
</dbReference>
<evidence type="ECO:0000313" key="13">
    <source>
        <dbReference type="EMBL" id="OOE39338.1"/>
    </source>
</evidence>
<name>A0AB36JY76_9GAMM</name>
<keyword evidence="6 11" id="KW-0812">Transmembrane</keyword>
<keyword evidence="9" id="KW-0625">Polysaccharide transport</keyword>
<evidence type="ECO:0000256" key="7">
    <source>
        <dbReference type="ARBA" id="ARBA00022903"/>
    </source>
</evidence>
<evidence type="ECO:0000313" key="14">
    <source>
        <dbReference type="Proteomes" id="UP000189021"/>
    </source>
</evidence>
<feature type="domain" description="ABC transmembrane type-2" evidence="12">
    <location>
        <begin position="33"/>
        <end position="256"/>
    </location>
</feature>
<dbReference type="PROSITE" id="PS51012">
    <property type="entry name" value="ABC_TM2"/>
    <property type="match status" value="1"/>
</dbReference>
<evidence type="ECO:0000256" key="6">
    <source>
        <dbReference type="ARBA" id="ARBA00022692"/>
    </source>
</evidence>
<comment type="similarity">
    <text evidence="2 11">Belongs to the ABC-2 integral membrane protein family.</text>
</comment>
<evidence type="ECO:0000256" key="3">
    <source>
        <dbReference type="ARBA" id="ARBA00022448"/>
    </source>
</evidence>
<dbReference type="GO" id="GO:0015774">
    <property type="term" value="P:polysaccharide transport"/>
    <property type="evidence" value="ECO:0007669"/>
    <property type="project" value="UniProtKB-KW"/>
</dbReference>
<keyword evidence="5" id="KW-0762">Sugar transport</keyword>
<keyword evidence="14" id="KW-1185">Reference proteome</keyword>
<dbReference type="AlphaFoldDB" id="A0AB36JY76"/>
<feature type="transmembrane region" description="Helical" evidence="11">
    <location>
        <begin position="35"/>
        <end position="55"/>
    </location>
</feature>
<feature type="transmembrane region" description="Helical" evidence="11">
    <location>
        <begin position="67"/>
        <end position="85"/>
    </location>
</feature>
<evidence type="ECO:0000256" key="2">
    <source>
        <dbReference type="ARBA" id="ARBA00007783"/>
    </source>
</evidence>
<dbReference type="Pfam" id="PF01061">
    <property type="entry name" value="ABC2_membrane"/>
    <property type="match status" value="1"/>
</dbReference>
<feature type="transmembrane region" description="Helical" evidence="11">
    <location>
        <begin position="144"/>
        <end position="169"/>
    </location>
</feature>
<evidence type="ECO:0000256" key="9">
    <source>
        <dbReference type="ARBA" id="ARBA00023047"/>
    </source>
</evidence>
<evidence type="ECO:0000256" key="8">
    <source>
        <dbReference type="ARBA" id="ARBA00022989"/>
    </source>
</evidence>
<dbReference type="PIRSF" id="PIRSF006648">
    <property type="entry name" value="DrrB"/>
    <property type="match status" value="1"/>
</dbReference>
<dbReference type="InterPro" id="IPR000412">
    <property type="entry name" value="ABC_2_transport"/>
</dbReference>
<proteinExistence type="inferred from homology"/>
<evidence type="ECO:0000256" key="10">
    <source>
        <dbReference type="ARBA" id="ARBA00023136"/>
    </source>
</evidence>
<sequence>MSYQPRHPLKVCKHVWHALFMREAMARMSADRFGWSWILLEPILHLIIFIGVRQLMGRVKYIQGAEFIPWLIIGIISFMIFRDAMMRAMGAIRANSSLFAYRQVHPIDPVIVRAFLEFTIRSVVLTLIIVSLMFFGGYRGPDEPLLVIAMWILAWWLGLSFGLVLSVVATITEEIEKIVKLLMFPLYMLSGAIFPLKALPYSLRDVLMYNPIVHVLELLRHAYFHGYYMLSGVSLLYPVQCALVASLLGLMLHVRFKSRLMSA</sequence>
<feature type="transmembrane region" description="Helical" evidence="11">
    <location>
        <begin position="118"/>
        <end position="138"/>
    </location>
</feature>
<reference evidence="13 14" key="1">
    <citation type="journal article" date="2017" name="Genome Announc.">
        <title>Draft Genome Sequences of Salinivibrio proteolyticus, Salinivibrio sharmensis, Salinivibrio siamensis, Salinivibrio costicola subsp. alcaliphilus, Salinivibrio costicola subsp. vallismortis, and 29 New Isolates Belonging to the Genus Salinivibrio.</title>
        <authorList>
            <person name="Lopez-Hermoso C."/>
            <person name="de la Haba R.R."/>
            <person name="Sanchez-Porro C."/>
            <person name="Bayliss S.C."/>
            <person name="Feil E.J."/>
            <person name="Ventosa A."/>
        </authorList>
    </citation>
    <scope>NUCLEOTIDE SEQUENCE [LARGE SCALE GENOMIC DNA]</scope>
    <source>
        <strain evidence="13 14">AL184</strain>
    </source>
</reference>
<gene>
    <name evidence="13" type="ORF">BZG00_10650</name>
</gene>
<comment type="caution">
    <text evidence="13">The sequence shown here is derived from an EMBL/GenBank/DDBJ whole genome shotgun (WGS) entry which is preliminary data.</text>
</comment>
<dbReference type="GO" id="GO:0140359">
    <property type="term" value="F:ABC-type transporter activity"/>
    <property type="evidence" value="ECO:0007669"/>
    <property type="project" value="InterPro"/>
</dbReference>
<dbReference type="InterPro" id="IPR013525">
    <property type="entry name" value="ABC2_TM"/>
</dbReference>
<keyword evidence="7" id="KW-0972">Capsule biogenesis/degradation</keyword>
<keyword evidence="8 11" id="KW-1133">Transmembrane helix</keyword>
<evidence type="ECO:0000256" key="1">
    <source>
        <dbReference type="ARBA" id="ARBA00004651"/>
    </source>
</evidence>